<dbReference type="NCBIfam" id="TIGR00857">
    <property type="entry name" value="pyrC_multi"/>
    <property type="match status" value="1"/>
</dbReference>
<dbReference type="GO" id="GO:0005737">
    <property type="term" value="C:cytoplasm"/>
    <property type="evidence" value="ECO:0007669"/>
    <property type="project" value="TreeGrafter"/>
</dbReference>
<protein>
    <submittedName>
        <fullName evidence="5">Dihydroorotase</fullName>
        <ecNumber evidence="5">3.5.2.3</ecNumber>
    </submittedName>
</protein>
<dbReference type="PANTHER" id="PTHR43668:SF4">
    <property type="entry name" value="ALLANTOINASE"/>
    <property type="match status" value="1"/>
</dbReference>
<evidence type="ECO:0000313" key="5">
    <source>
        <dbReference type="EMBL" id="CUS51191.1"/>
    </source>
</evidence>
<organism evidence="5">
    <name type="scientific">hydrothermal vent metagenome</name>
    <dbReference type="NCBI Taxonomy" id="652676"/>
    <lineage>
        <taxon>unclassified sequences</taxon>
        <taxon>metagenomes</taxon>
        <taxon>ecological metagenomes</taxon>
    </lineage>
</organism>
<dbReference type="Gene3D" id="3.20.20.140">
    <property type="entry name" value="Metal-dependent hydrolases"/>
    <property type="match status" value="1"/>
</dbReference>
<dbReference type="PANTHER" id="PTHR43668">
    <property type="entry name" value="ALLANTOINASE"/>
    <property type="match status" value="1"/>
</dbReference>
<evidence type="ECO:0000259" key="4">
    <source>
        <dbReference type="Pfam" id="PF01979"/>
    </source>
</evidence>
<evidence type="ECO:0000256" key="2">
    <source>
        <dbReference type="ARBA" id="ARBA00022723"/>
    </source>
</evidence>
<dbReference type="Pfam" id="PF01979">
    <property type="entry name" value="Amidohydro_1"/>
    <property type="match status" value="1"/>
</dbReference>
<evidence type="ECO:0000256" key="3">
    <source>
        <dbReference type="ARBA" id="ARBA00022801"/>
    </source>
</evidence>
<dbReference type="InterPro" id="IPR002195">
    <property type="entry name" value="Dihydroorotase_CS"/>
</dbReference>
<dbReference type="EC" id="3.5.2.3" evidence="5"/>
<dbReference type="GO" id="GO:0046872">
    <property type="term" value="F:metal ion binding"/>
    <property type="evidence" value="ECO:0007669"/>
    <property type="project" value="UniProtKB-KW"/>
</dbReference>
<dbReference type="SUPFAM" id="SSF51338">
    <property type="entry name" value="Composite domain of metallo-dependent hydrolases"/>
    <property type="match status" value="1"/>
</dbReference>
<dbReference type="SUPFAM" id="SSF51556">
    <property type="entry name" value="Metallo-dependent hydrolases"/>
    <property type="match status" value="1"/>
</dbReference>
<sequence length="443" mass="48687">MFDLVIKNARVAHPDGSIVDADLACKNGRIERIDQTISGEARETIDAHGNLLLPGIIDPQVHFREPGATHKEDLGSGSRAAVRGGVTSFLEMPNCKPATIDQAQLDWKLNRAAETCVANYGFFIGATRDNLQSLNTTHPACGIKIFMGSSTGDLLVDDDKSLDRIFSSGERLIAVHAEDEERINQRTAAILSDSNTSVTHQLHSEIRDPQTALIATQRALELSKKYGRRLHILHLSTAIEVEYLRQHKSAQVSCEVIPNHLFLSTDDYARLGARAQMNPPIRSPQNADSLWCGLKDGIIDIIATDHAPHTLEEKSRPYPDSPAGMPGVETSLPLMLTQFKAGKCTLQQVQNWMSIGPAEIYGIPNKGCIGEGFDADLTLVDMERHHPVRDEEVFSRAGWSPYTGLELVGWPIYTIVGGQVVFESGRIRPGVYGKPLTFSQPRT</sequence>
<dbReference type="InterPro" id="IPR050138">
    <property type="entry name" value="DHOase/Allantoinase_Hydrolase"/>
</dbReference>
<feature type="domain" description="Amidohydrolase-related" evidence="4">
    <location>
        <begin position="52"/>
        <end position="421"/>
    </location>
</feature>
<dbReference type="EMBL" id="CZRL01000056">
    <property type="protein sequence ID" value="CUS51191.1"/>
    <property type="molecule type" value="Genomic_DNA"/>
</dbReference>
<dbReference type="GO" id="GO:0006145">
    <property type="term" value="P:purine nucleobase catabolic process"/>
    <property type="evidence" value="ECO:0007669"/>
    <property type="project" value="TreeGrafter"/>
</dbReference>
<accession>A0A160TU68</accession>
<dbReference type="NCBIfam" id="NF006559">
    <property type="entry name" value="PRK09060.1"/>
    <property type="match status" value="1"/>
</dbReference>
<dbReference type="GO" id="GO:0004038">
    <property type="term" value="F:allantoinase activity"/>
    <property type="evidence" value="ECO:0007669"/>
    <property type="project" value="TreeGrafter"/>
</dbReference>
<dbReference type="Gene3D" id="2.30.40.10">
    <property type="entry name" value="Urease, subunit C, domain 1"/>
    <property type="match status" value="1"/>
</dbReference>
<evidence type="ECO:0000256" key="1">
    <source>
        <dbReference type="ARBA" id="ARBA00001947"/>
    </source>
</evidence>
<comment type="cofactor">
    <cofactor evidence="1">
        <name>Zn(2+)</name>
        <dbReference type="ChEBI" id="CHEBI:29105"/>
    </cofactor>
</comment>
<dbReference type="InterPro" id="IPR032466">
    <property type="entry name" value="Metal_Hydrolase"/>
</dbReference>
<dbReference type="PROSITE" id="PS00483">
    <property type="entry name" value="DIHYDROOROTASE_2"/>
    <property type="match status" value="1"/>
</dbReference>
<dbReference type="GO" id="GO:0004151">
    <property type="term" value="F:dihydroorotase activity"/>
    <property type="evidence" value="ECO:0007669"/>
    <property type="project" value="UniProtKB-EC"/>
</dbReference>
<dbReference type="InterPro" id="IPR011059">
    <property type="entry name" value="Metal-dep_hydrolase_composite"/>
</dbReference>
<dbReference type="InterPro" id="IPR006680">
    <property type="entry name" value="Amidohydro-rel"/>
</dbReference>
<proteinExistence type="predicted"/>
<dbReference type="AlphaFoldDB" id="A0A160TU68"/>
<dbReference type="CDD" id="cd01318">
    <property type="entry name" value="DHOase_IIb"/>
    <property type="match status" value="1"/>
</dbReference>
<gene>
    <name evidence="5" type="ORF">MGWOODY_XGa501</name>
</gene>
<reference evidence="5" key="1">
    <citation type="submission" date="2015-10" db="EMBL/GenBank/DDBJ databases">
        <authorList>
            <person name="Gilbert D.G."/>
        </authorList>
    </citation>
    <scope>NUCLEOTIDE SEQUENCE</scope>
</reference>
<dbReference type="NCBIfam" id="NF005751">
    <property type="entry name" value="PRK07575.1"/>
    <property type="match status" value="1"/>
</dbReference>
<keyword evidence="3 5" id="KW-0378">Hydrolase</keyword>
<keyword evidence="2" id="KW-0479">Metal-binding</keyword>
<name>A0A160TU68_9ZZZZ</name>